<dbReference type="EMBL" id="JARKIF010000015">
    <property type="protein sequence ID" value="KAJ7622402.1"/>
    <property type="molecule type" value="Genomic_DNA"/>
</dbReference>
<dbReference type="AlphaFoldDB" id="A0AAD7BIV4"/>
<protein>
    <submittedName>
        <fullName evidence="1">Uncharacterized protein</fullName>
    </submittedName>
</protein>
<evidence type="ECO:0000313" key="1">
    <source>
        <dbReference type="EMBL" id="KAJ7622402.1"/>
    </source>
</evidence>
<reference evidence="1" key="1">
    <citation type="submission" date="2023-03" db="EMBL/GenBank/DDBJ databases">
        <title>Massive genome expansion in bonnet fungi (Mycena s.s.) driven by repeated elements and novel gene families across ecological guilds.</title>
        <authorList>
            <consortium name="Lawrence Berkeley National Laboratory"/>
            <person name="Harder C.B."/>
            <person name="Miyauchi S."/>
            <person name="Viragh M."/>
            <person name="Kuo A."/>
            <person name="Thoen E."/>
            <person name="Andreopoulos B."/>
            <person name="Lu D."/>
            <person name="Skrede I."/>
            <person name="Drula E."/>
            <person name="Henrissat B."/>
            <person name="Morin E."/>
            <person name="Kohler A."/>
            <person name="Barry K."/>
            <person name="LaButti K."/>
            <person name="Morin E."/>
            <person name="Salamov A."/>
            <person name="Lipzen A."/>
            <person name="Mereny Z."/>
            <person name="Hegedus B."/>
            <person name="Baldrian P."/>
            <person name="Stursova M."/>
            <person name="Weitz H."/>
            <person name="Taylor A."/>
            <person name="Grigoriev I.V."/>
            <person name="Nagy L.G."/>
            <person name="Martin F."/>
            <person name="Kauserud H."/>
        </authorList>
    </citation>
    <scope>NUCLEOTIDE SEQUENCE</scope>
    <source>
        <strain evidence="1">9284</strain>
    </source>
</reference>
<keyword evidence="2" id="KW-1185">Reference proteome</keyword>
<dbReference type="Proteomes" id="UP001221142">
    <property type="component" value="Unassembled WGS sequence"/>
</dbReference>
<evidence type="ECO:0000313" key="2">
    <source>
        <dbReference type="Proteomes" id="UP001221142"/>
    </source>
</evidence>
<gene>
    <name evidence="1" type="ORF">FB45DRAFT_1032068</name>
</gene>
<organism evidence="1 2">
    <name type="scientific">Roridomyces roridus</name>
    <dbReference type="NCBI Taxonomy" id="1738132"/>
    <lineage>
        <taxon>Eukaryota</taxon>
        <taxon>Fungi</taxon>
        <taxon>Dikarya</taxon>
        <taxon>Basidiomycota</taxon>
        <taxon>Agaricomycotina</taxon>
        <taxon>Agaricomycetes</taxon>
        <taxon>Agaricomycetidae</taxon>
        <taxon>Agaricales</taxon>
        <taxon>Marasmiineae</taxon>
        <taxon>Mycenaceae</taxon>
        <taxon>Roridomyces</taxon>
    </lineage>
</organism>
<sequence length="101" mass="11602">MCFRQKGHESEDPVDFFQRRIKYLPFLFEEQGDGPMMVARVLRTQPSAWAKDVSHLTCATLADLQSLAEHNAKVLISSWNDARKLKLLSDPKPVDTQRHAH</sequence>
<name>A0AAD7BIV4_9AGAR</name>
<proteinExistence type="predicted"/>
<comment type="caution">
    <text evidence="1">The sequence shown here is derived from an EMBL/GenBank/DDBJ whole genome shotgun (WGS) entry which is preliminary data.</text>
</comment>
<accession>A0AAD7BIV4</accession>